<dbReference type="GO" id="GO:0030007">
    <property type="term" value="P:intracellular potassium ion homeostasis"/>
    <property type="evidence" value="ECO:0007669"/>
    <property type="project" value="TreeGrafter"/>
</dbReference>
<dbReference type="FunFam" id="2.70.150.10:FF:000016">
    <property type="entry name" value="Calcium-transporting P-type ATPase putative"/>
    <property type="match status" value="1"/>
</dbReference>
<evidence type="ECO:0000256" key="11">
    <source>
        <dbReference type="ARBA" id="ARBA00049360"/>
    </source>
</evidence>
<dbReference type="PRINTS" id="PR00119">
    <property type="entry name" value="CATATPASE"/>
</dbReference>
<dbReference type="EMBL" id="JAAMPA010000003">
    <property type="protein sequence ID" value="NIH69960.1"/>
    <property type="molecule type" value="Genomic_DNA"/>
</dbReference>
<dbReference type="InterPro" id="IPR059000">
    <property type="entry name" value="ATPase_P-type_domA"/>
</dbReference>
<keyword evidence="7" id="KW-0067">ATP-binding</keyword>
<dbReference type="SFLD" id="SFLDG00002">
    <property type="entry name" value="C1.7:_P-type_atpase_like"/>
    <property type="match status" value="1"/>
</dbReference>
<comment type="catalytic activity">
    <reaction evidence="11">
        <text>ATP + H2O = ADP + phosphate + H(+)</text>
        <dbReference type="Rhea" id="RHEA:13065"/>
        <dbReference type="ChEBI" id="CHEBI:15377"/>
        <dbReference type="ChEBI" id="CHEBI:15378"/>
        <dbReference type="ChEBI" id="CHEBI:30616"/>
        <dbReference type="ChEBI" id="CHEBI:43474"/>
        <dbReference type="ChEBI" id="CHEBI:456216"/>
    </reaction>
</comment>
<dbReference type="GO" id="GO:0005524">
    <property type="term" value="F:ATP binding"/>
    <property type="evidence" value="ECO:0007669"/>
    <property type="project" value="UniProtKB-KW"/>
</dbReference>
<keyword evidence="6" id="KW-0547">Nucleotide-binding</keyword>
<reference evidence="18" key="2">
    <citation type="journal article" date="2019" name="Int. J. Syst. Evol. Microbiol.">
        <title>The Global Catalogue of Microorganisms (GCM) 10K type strain sequencing project: providing services to taxonomists for standard genome sequencing and annotation.</title>
        <authorList>
            <consortium name="The Broad Institute Genomics Platform"/>
            <consortium name="The Broad Institute Genome Sequencing Center for Infectious Disease"/>
            <person name="Wu L."/>
            <person name="Ma J."/>
        </authorList>
    </citation>
    <scope>NUCLEOTIDE SEQUENCE [LARGE SCALE GENOMIC DNA]</scope>
    <source>
        <strain evidence="18">CGMCC 4.5581</strain>
    </source>
</reference>
<evidence type="ECO:0000259" key="14">
    <source>
        <dbReference type="SMART" id="SM00831"/>
    </source>
</evidence>
<dbReference type="Gene3D" id="1.20.1110.10">
    <property type="entry name" value="Calcium-transporting ATPase, transmembrane domain"/>
    <property type="match status" value="1"/>
</dbReference>
<dbReference type="SUPFAM" id="SSF81665">
    <property type="entry name" value="Calcium ATPase, transmembrane domain M"/>
    <property type="match status" value="1"/>
</dbReference>
<dbReference type="GO" id="GO:0005886">
    <property type="term" value="C:plasma membrane"/>
    <property type="evidence" value="ECO:0007669"/>
    <property type="project" value="UniProtKB-SubCell"/>
</dbReference>
<name>A0A846M662_9ACTN</name>
<accession>A0A846M662</accession>
<dbReference type="InterPro" id="IPR018303">
    <property type="entry name" value="ATPase_P-typ_P_site"/>
</dbReference>
<dbReference type="PANTHER" id="PTHR43294">
    <property type="entry name" value="SODIUM/POTASSIUM-TRANSPORTING ATPASE SUBUNIT ALPHA"/>
    <property type="match status" value="1"/>
</dbReference>
<dbReference type="SUPFAM" id="SSF56784">
    <property type="entry name" value="HAD-like"/>
    <property type="match status" value="1"/>
</dbReference>
<dbReference type="AlphaFoldDB" id="A0A846M662"/>
<reference evidence="15" key="1">
    <citation type="journal article" date="2014" name="Int. J. Syst. Evol. Microbiol.">
        <title>Complete genome of a new Firmicutes species belonging to the dominant human colonic microbiota ('Ruminococcus bicirculans') reveals two chromosomes and a selective capacity to utilize plant glucans.</title>
        <authorList>
            <consortium name="NISC Comparative Sequencing Program"/>
            <person name="Wegmann U."/>
            <person name="Louis P."/>
            <person name="Goesmann A."/>
            <person name="Henrissat B."/>
            <person name="Duncan S.H."/>
            <person name="Flint H.J."/>
        </authorList>
    </citation>
    <scope>NUCLEOTIDE SEQUENCE</scope>
    <source>
        <strain evidence="15">CGMCC 4.5581</strain>
    </source>
</reference>
<feature type="transmembrane region" description="Helical" evidence="13">
    <location>
        <begin position="256"/>
        <end position="274"/>
    </location>
</feature>
<dbReference type="PANTHER" id="PTHR43294:SF20">
    <property type="entry name" value="P-TYPE ATPASE"/>
    <property type="match status" value="1"/>
</dbReference>
<dbReference type="Gene3D" id="3.40.1110.10">
    <property type="entry name" value="Calcium-transporting ATPase, cytoplasmic domain N"/>
    <property type="match status" value="1"/>
</dbReference>
<keyword evidence="3" id="KW-1003">Cell membrane</keyword>
<dbReference type="GO" id="GO:0006883">
    <property type="term" value="P:intracellular sodium ion homeostasis"/>
    <property type="evidence" value="ECO:0007669"/>
    <property type="project" value="TreeGrafter"/>
</dbReference>
<keyword evidence="5" id="KW-0479">Metal-binding</keyword>
<dbReference type="SFLD" id="SFLDS00003">
    <property type="entry name" value="Haloacid_Dehalogenase"/>
    <property type="match status" value="1"/>
</dbReference>
<reference evidence="16 17" key="3">
    <citation type="submission" date="2020-02" db="EMBL/GenBank/DDBJ databases">
        <title>Sequencing the genomes of 1000 actinobacteria strains.</title>
        <authorList>
            <person name="Klenk H.-P."/>
        </authorList>
    </citation>
    <scope>NUCLEOTIDE SEQUENCE [LARGE SCALE GENOMIC DNA]</scope>
    <source>
        <strain evidence="16 17">DSM 45201</strain>
    </source>
</reference>
<dbReference type="PRINTS" id="PR00120">
    <property type="entry name" value="HATPASE"/>
</dbReference>
<dbReference type="InterPro" id="IPR036412">
    <property type="entry name" value="HAD-like_sf"/>
</dbReference>
<keyword evidence="9 13" id="KW-1133">Transmembrane helix</keyword>
<evidence type="ECO:0000256" key="5">
    <source>
        <dbReference type="ARBA" id="ARBA00022723"/>
    </source>
</evidence>
<dbReference type="Pfam" id="PF08282">
    <property type="entry name" value="Hydrolase_3"/>
    <property type="match status" value="1"/>
</dbReference>
<feature type="transmembrane region" description="Helical" evidence="13">
    <location>
        <begin position="731"/>
        <end position="752"/>
    </location>
</feature>
<dbReference type="SUPFAM" id="SSF81660">
    <property type="entry name" value="Metal cation-transporting ATPase, ATP-binding domain N"/>
    <property type="match status" value="1"/>
</dbReference>
<evidence type="ECO:0000256" key="1">
    <source>
        <dbReference type="ARBA" id="ARBA00004651"/>
    </source>
</evidence>
<dbReference type="SUPFAM" id="SSF81653">
    <property type="entry name" value="Calcium ATPase, transduction domain A"/>
    <property type="match status" value="1"/>
</dbReference>
<organism evidence="16 17">
    <name type="scientific">Modestobacter marinus</name>
    <dbReference type="NCBI Taxonomy" id="477641"/>
    <lineage>
        <taxon>Bacteria</taxon>
        <taxon>Bacillati</taxon>
        <taxon>Actinomycetota</taxon>
        <taxon>Actinomycetes</taxon>
        <taxon>Geodermatophilales</taxon>
        <taxon>Geodermatophilaceae</taxon>
        <taxon>Modestobacter</taxon>
    </lineage>
</organism>
<evidence type="ECO:0000313" key="16">
    <source>
        <dbReference type="EMBL" id="NIH69960.1"/>
    </source>
</evidence>
<dbReference type="InterPro" id="IPR023298">
    <property type="entry name" value="ATPase_P-typ_TM_dom_sf"/>
</dbReference>
<evidence type="ECO:0000256" key="6">
    <source>
        <dbReference type="ARBA" id="ARBA00022741"/>
    </source>
</evidence>
<protein>
    <submittedName>
        <fullName evidence="15">Cation-transporting ATPase F</fullName>
    </submittedName>
    <submittedName>
        <fullName evidence="16">Magnesium-transporting ATPase (P-type)</fullName>
    </submittedName>
</protein>
<dbReference type="GO" id="GO:0036376">
    <property type="term" value="P:sodium ion export across plasma membrane"/>
    <property type="evidence" value="ECO:0007669"/>
    <property type="project" value="TreeGrafter"/>
</dbReference>
<dbReference type="GO" id="GO:0016887">
    <property type="term" value="F:ATP hydrolysis activity"/>
    <property type="evidence" value="ECO:0007669"/>
    <property type="project" value="InterPro"/>
</dbReference>
<dbReference type="SMART" id="SM00831">
    <property type="entry name" value="Cation_ATPase_N"/>
    <property type="match status" value="1"/>
</dbReference>
<evidence type="ECO:0000256" key="10">
    <source>
        <dbReference type="ARBA" id="ARBA00023136"/>
    </source>
</evidence>
<evidence type="ECO:0000256" key="9">
    <source>
        <dbReference type="ARBA" id="ARBA00022989"/>
    </source>
</evidence>
<dbReference type="GO" id="GO:0046872">
    <property type="term" value="F:metal ion binding"/>
    <property type="evidence" value="ECO:0007669"/>
    <property type="project" value="UniProtKB-KW"/>
</dbReference>
<dbReference type="InterPro" id="IPR001757">
    <property type="entry name" value="P_typ_ATPase"/>
</dbReference>
<keyword evidence="8" id="KW-1278">Translocase</keyword>
<dbReference type="EMBL" id="BMMI01000010">
    <property type="protein sequence ID" value="GGL82383.1"/>
    <property type="molecule type" value="Genomic_DNA"/>
</dbReference>
<feature type="transmembrane region" description="Helical" evidence="13">
    <location>
        <begin position="776"/>
        <end position="799"/>
    </location>
</feature>
<feature type="transmembrane region" description="Helical" evidence="13">
    <location>
        <begin position="93"/>
        <end position="109"/>
    </location>
</feature>
<keyword evidence="4 13" id="KW-0812">Transmembrane</keyword>
<dbReference type="InterPro" id="IPR023214">
    <property type="entry name" value="HAD_sf"/>
</dbReference>
<dbReference type="Proteomes" id="UP000648663">
    <property type="component" value="Unassembled WGS sequence"/>
</dbReference>
<proteinExistence type="inferred from homology"/>
<evidence type="ECO:0000256" key="7">
    <source>
        <dbReference type="ARBA" id="ARBA00022840"/>
    </source>
</evidence>
<feature type="domain" description="Cation-transporting P-type ATPase N-terminal" evidence="14">
    <location>
        <begin position="15"/>
        <end position="89"/>
    </location>
</feature>
<feature type="transmembrane region" description="Helical" evidence="13">
    <location>
        <begin position="845"/>
        <end position="864"/>
    </location>
</feature>
<feature type="compositionally biased region" description="Basic residues" evidence="12">
    <location>
        <begin position="904"/>
        <end position="915"/>
    </location>
</feature>
<evidence type="ECO:0000313" key="18">
    <source>
        <dbReference type="Proteomes" id="UP000648663"/>
    </source>
</evidence>
<sequence>MASPDRTLHPPPRGDHHELPVHEVVLLLETDHERGLGLDEAALRLELEGPNALPPVDRRGPLVRFLVQFHHPLIYVLLAAAVATLLLGEVVDAGVILAVVLINAGIGFVQETRAEQALNALMAMVRTQATVVRDGVRRRITSEDLVPGDLVVLETGDRVPADLRFVTAHELQIDESALTGESVPVEKVPMALPAETALADRANMAYSGGLVTRGRGHGIVVATGADTEIGRIHRLVGEAEVLQTPLTRKIGRFSRVLTVIILGLAALAFALGTVRGEPVDEMLTAAVALAVGAIPEGLPAVVTITLAIGVARMARRRAIIRRLPAVETLGSTTVICTDKTGTLTANAMTVTTIVAGGRSHPVTGTGYASEGQVLDDDDPADLARHPALRECLVAGALCNDTHLTETAGRREVAGDPTEAALLVAAEKAGLDPDQLRRRLPRLDAVPFDSERRYMATLHRDESGRVVVYIKGAVERLLDMATHELDRDGTVTAIDTDAGHARADELAGRALRVLAFGRAEMPASTTALTEGLIDGRVTLLGLQAMFDPPRPEALTAVSACRDAGIEVKMITGDHAGTARAIAERFALGHGGVPTVVTGTDLAACPDEDLPELVAGTAVFARVSPEQKLRLVRSLQAAGHVVAMTGDGVNDAPALRRADIGVAMGEGGTEVAKEAADMVLTDDDFASIEAAVEEGRGVFDNLRKFITFILPTSIGQGLVILAAIALATTLPILPVQVLWVNMTTAVALGLVLAFEPPEADVMRRPPVPSSRPLLTRSLAGRIALVSALMLFGAFGLFEWALGQDEPVAVARTVAVNVFVVVQVAYLLNCRSLERPMWRVGLFSNRWVPAGLTAMLGLQLLFTYAPWMNDLFHSAPIHPAWWLGITGLGVVVFTVVEVEKWLRHPRHARRAAPTRPRRPPTPVDPGRRHDRRTRAR</sequence>
<feature type="transmembrane region" description="Helical" evidence="13">
    <location>
        <begin position="286"/>
        <end position="311"/>
    </location>
</feature>
<feature type="transmembrane region" description="Helical" evidence="13">
    <location>
        <begin position="876"/>
        <end position="893"/>
    </location>
</feature>
<dbReference type="RefSeq" id="WP_166757502.1">
    <property type="nucleotide sequence ID" value="NZ_BAABJU010000002.1"/>
</dbReference>
<dbReference type="GO" id="GO:0005391">
    <property type="term" value="F:P-type sodium:potassium-exchanging transporter activity"/>
    <property type="evidence" value="ECO:0007669"/>
    <property type="project" value="TreeGrafter"/>
</dbReference>
<dbReference type="Pfam" id="PF00122">
    <property type="entry name" value="E1-E2_ATPase"/>
    <property type="match status" value="1"/>
</dbReference>
<dbReference type="GO" id="GO:1990573">
    <property type="term" value="P:potassium ion import across plasma membrane"/>
    <property type="evidence" value="ECO:0007669"/>
    <property type="project" value="TreeGrafter"/>
</dbReference>
<dbReference type="Pfam" id="PF00689">
    <property type="entry name" value="Cation_ATPase_C"/>
    <property type="match status" value="1"/>
</dbReference>
<dbReference type="SFLD" id="SFLDF00027">
    <property type="entry name" value="p-type_atpase"/>
    <property type="match status" value="1"/>
</dbReference>
<dbReference type="Gene3D" id="2.70.150.10">
    <property type="entry name" value="Calcium-transporting ATPase, cytoplasmic transduction domain A"/>
    <property type="match status" value="1"/>
</dbReference>
<comment type="similarity">
    <text evidence="2">Belongs to the cation transport ATPase (P-type) (TC 3.A.3) family. Type IIA subfamily.</text>
</comment>
<evidence type="ECO:0000256" key="8">
    <source>
        <dbReference type="ARBA" id="ARBA00022967"/>
    </source>
</evidence>
<dbReference type="InterPro" id="IPR050510">
    <property type="entry name" value="Cation_transp_ATPase_P-type"/>
</dbReference>
<evidence type="ECO:0000256" key="13">
    <source>
        <dbReference type="SAM" id="Phobius"/>
    </source>
</evidence>
<dbReference type="InterPro" id="IPR004014">
    <property type="entry name" value="ATPase_P-typ_cation-transptr_N"/>
</dbReference>
<dbReference type="Pfam" id="PF13246">
    <property type="entry name" value="Cation_ATPase"/>
    <property type="match status" value="1"/>
</dbReference>
<evidence type="ECO:0000256" key="4">
    <source>
        <dbReference type="ARBA" id="ARBA00022692"/>
    </source>
</evidence>
<dbReference type="Gene3D" id="3.40.50.1000">
    <property type="entry name" value="HAD superfamily/HAD-like"/>
    <property type="match status" value="1"/>
</dbReference>
<feature type="region of interest" description="Disordered" evidence="12">
    <location>
        <begin position="904"/>
        <end position="933"/>
    </location>
</feature>
<evidence type="ECO:0000256" key="3">
    <source>
        <dbReference type="ARBA" id="ARBA00022475"/>
    </source>
</evidence>
<feature type="transmembrane region" description="Helical" evidence="13">
    <location>
        <begin position="703"/>
        <end position="725"/>
    </location>
</feature>
<dbReference type="PROSITE" id="PS00154">
    <property type="entry name" value="ATPASE_E1_E2"/>
    <property type="match status" value="1"/>
</dbReference>
<dbReference type="NCBIfam" id="TIGR01494">
    <property type="entry name" value="ATPase_P-type"/>
    <property type="match status" value="3"/>
</dbReference>
<dbReference type="InterPro" id="IPR044492">
    <property type="entry name" value="P_typ_ATPase_HD_dom"/>
</dbReference>
<evidence type="ECO:0000313" key="15">
    <source>
        <dbReference type="EMBL" id="GGL82383.1"/>
    </source>
</evidence>
<dbReference type="Pfam" id="PF00690">
    <property type="entry name" value="Cation_ATPase_N"/>
    <property type="match status" value="1"/>
</dbReference>
<gene>
    <name evidence="15" type="primary">ctpF</name>
    <name evidence="16" type="ORF">FB380_004458</name>
    <name evidence="15" type="ORF">GCM10011589_43530</name>
</gene>
<keyword evidence="18" id="KW-1185">Reference proteome</keyword>
<keyword evidence="10 13" id="KW-0472">Membrane</keyword>
<feature type="transmembrane region" description="Helical" evidence="13">
    <location>
        <begin position="65"/>
        <end position="87"/>
    </location>
</feature>
<dbReference type="GO" id="GO:1902600">
    <property type="term" value="P:proton transmembrane transport"/>
    <property type="evidence" value="ECO:0007669"/>
    <property type="project" value="TreeGrafter"/>
</dbReference>
<reference evidence="15" key="4">
    <citation type="submission" date="2024-05" db="EMBL/GenBank/DDBJ databases">
        <authorList>
            <person name="Sun Q."/>
            <person name="Zhou Y."/>
        </authorList>
    </citation>
    <scope>NUCLEOTIDE SEQUENCE</scope>
    <source>
        <strain evidence="15">CGMCC 4.5581</strain>
    </source>
</reference>
<dbReference type="Proteomes" id="UP000552836">
    <property type="component" value="Unassembled WGS sequence"/>
</dbReference>
<evidence type="ECO:0000313" key="17">
    <source>
        <dbReference type="Proteomes" id="UP000552836"/>
    </source>
</evidence>
<dbReference type="InterPro" id="IPR023299">
    <property type="entry name" value="ATPase_P-typ_cyto_dom_N"/>
</dbReference>
<comment type="subcellular location">
    <subcellularLocation>
        <location evidence="1">Cell membrane</location>
        <topology evidence="1">Multi-pass membrane protein</topology>
    </subcellularLocation>
</comment>
<feature type="transmembrane region" description="Helical" evidence="13">
    <location>
        <begin position="805"/>
        <end position="825"/>
    </location>
</feature>
<evidence type="ECO:0000256" key="2">
    <source>
        <dbReference type="ARBA" id="ARBA00005675"/>
    </source>
</evidence>
<evidence type="ECO:0000256" key="12">
    <source>
        <dbReference type="SAM" id="MobiDB-lite"/>
    </source>
</evidence>
<dbReference type="InterPro" id="IPR006068">
    <property type="entry name" value="ATPase_P-typ_cation-transptr_C"/>
</dbReference>
<comment type="caution">
    <text evidence="16">The sequence shown here is derived from an EMBL/GenBank/DDBJ whole genome shotgun (WGS) entry which is preliminary data.</text>
</comment>
<dbReference type="InterPro" id="IPR008250">
    <property type="entry name" value="ATPase_P-typ_transduc_dom_A_sf"/>
</dbReference>